<dbReference type="PANTHER" id="PTHR43673">
    <property type="entry name" value="NAD(P)H NITROREDUCTASE YDGI-RELATED"/>
    <property type="match status" value="1"/>
</dbReference>
<dbReference type="InterPro" id="IPR029479">
    <property type="entry name" value="Nitroreductase"/>
</dbReference>
<evidence type="ECO:0000256" key="1">
    <source>
        <dbReference type="ARBA" id="ARBA00001917"/>
    </source>
</evidence>
<dbReference type="Pfam" id="PF00881">
    <property type="entry name" value="Nitroreductase"/>
    <property type="match status" value="1"/>
</dbReference>
<accession>A0ABX7IFL4</accession>
<reference evidence="7 8" key="1">
    <citation type="submission" date="2021-02" db="EMBL/GenBank/DDBJ databases">
        <title>Complete Genome Sequence of Arcanobacterium phocisimile strain DSM 26142T from a harbour seal.</title>
        <authorList>
            <person name="Borowiak M."/>
            <person name="Alssahen M."/>
            <person name="Malorny B."/>
            <person name="Laemmler C."/>
            <person name="Siebert U."/>
            <person name="Ploetz M."/>
            <person name="Abdulmawjood A."/>
        </authorList>
    </citation>
    <scope>NUCLEOTIDE SEQUENCE [LARGE SCALE GENOMIC DNA]</scope>
    <source>
        <strain evidence="7 8">DSM 26142</strain>
    </source>
</reference>
<dbReference type="EMBL" id="CP070228">
    <property type="protein sequence ID" value="QRV01617.1"/>
    <property type="molecule type" value="Genomic_DNA"/>
</dbReference>
<dbReference type="SUPFAM" id="SSF55469">
    <property type="entry name" value="FMN-dependent nitroreductase-like"/>
    <property type="match status" value="1"/>
</dbReference>
<sequence length="234" mass="26311">MNDFSQLVQSRQTTRDFNATEITADILDRILDDARWAPSWSNTRAYKIALATGETTKKLRESYLREFDAFSVAQASQTPPDIDGDYDIFARYPEDLRERQVQVGVDLYRHLGIERDDTVARGKHMRRNFEAFGAPVMGLVFIHRDFLPYSALDAGLMLQTIFLSAKAHGVDSCPLGVLAGWRRPADELFDIPAEYALVTGFALGYGTDAPVNQFRAAHPPLDIIPERHTPAQHA</sequence>
<protein>
    <submittedName>
        <fullName evidence="7">Nitroreductase family protein</fullName>
    </submittedName>
</protein>
<evidence type="ECO:0000259" key="6">
    <source>
        <dbReference type="Pfam" id="PF00881"/>
    </source>
</evidence>
<gene>
    <name evidence="7" type="ORF">JTE88_05805</name>
</gene>
<feature type="domain" description="Nitroreductase" evidence="6">
    <location>
        <begin position="9"/>
        <end position="205"/>
    </location>
</feature>
<evidence type="ECO:0000256" key="2">
    <source>
        <dbReference type="ARBA" id="ARBA00007118"/>
    </source>
</evidence>
<keyword evidence="8" id="KW-1185">Reference proteome</keyword>
<dbReference type="InterPro" id="IPR000415">
    <property type="entry name" value="Nitroreductase-like"/>
</dbReference>
<dbReference type="Gene3D" id="3.40.109.10">
    <property type="entry name" value="NADH Oxidase"/>
    <property type="match status" value="1"/>
</dbReference>
<evidence type="ECO:0000313" key="7">
    <source>
        <dbReference type="EMBL" id="QRV01617.1"/>
    </source>
</evidence>
<keyword evidence="4" id="KW-0288">FMN</keyword>
<organism evidence="7 8">
    <name type="scientific">Arcanobacterium phocisimile</name>
    <dbReference type="NCBI Taxonomy" id="1302235"/>
    <lineage>
        <taxon>Bacteria</taxon>
        <taxon>Bacillati</taxon>
        <taxon>Actinomycetota</taxon>
        <taxon>Actinomycetes</taxon>
        <taxon>Actinomycetales</taxon>
        <taxon>Actinomycetaceae</taxon>
        <taxon>Arcanobacterium</taxon>
    </lineage>
</organism>
<dbReference type="Proteomes" id="UP000602653">
    <property type="component" value="Chromosome"/>
</dbReference>
<keyword evidence="3" id="KW-0285">Flavoprotein</keyword>
<comment type="similarity">
    <text evidence="2">Belongs to the nitroreductase family.</text>
</comment>
<dbReference type="RefSeq" id="WP_204423490.1">
    <property type="nucleotide sequence ID" value="NZ_CP070228.1"/>
</dbReference>
<keyword evidence="5" id="KW-0560">Oxidoreductase</keyword>
<dbReference type="PANTHER" id="PTHR43673:SF2">
    <property type="entry name" value="NITROREDUCTASE"/>
    <property type="match status" value="1"/>
</dbReference>
<comment type="cofactor">
    <cofactor evidence="1">
        <name>FMN</name>
        <dbReference type="ChEBI" id="CHEBI:58210"/>
    </cofactor>
</comment>
<evidence type="ECO:0000313" key="8">
    <source>
        <dbReference type="Proteomes" id="UP000602653"/>
    </source>
</evidence>
<evidence type="ECO:0000256" key="5">
    <source>
        <dbReference type="ARBA" id="ARBA00023002"/>
    </source>
</evidence>
<evidence type="ECO:0000256" key="3">
    <source>
        <dbReference type="ARBA" id="ARBA00022630"/>
    </source>
</evidence>
<proteinExistence type="inferred from homology"/>
<name>A0ABX7IFL4_9ACTO</name>
<evidence type="ECO:0000256" key="4">
    <source>
        <dbReference type="ARBA" id="ARBA00022643"/>
    </source>
</evidence>